<protein>
    <recommendedName>
        <fullName evidence="5">Transport permease protein</fullName>
    </recommendedName>
</protein>
<feature type="transmembrane region" description="Helical" evidence="5">
    <location>
        <begin position="50"/>
        <end position="70"/>
    </location>
</feature>
<evidence type="ECO:0000259" key="6">
    <source>
        <dbReference type="PROSITE" id="PS51012"/>
    </source>
</evidence>
<evidence type="ECO:0000313" key="8">
    <source>
        <dbReference type="Proteomes" id="UP001290455"/>
    </source>
</evidence>
<dbReference type="Proteomes" id="UP001290455">
    <property type="component" value="Unassembled WGS sequence"/>
</dbReference>
<dbReference type="PANTHER" id="PTHR43027:SF1">
    <property type="entry name" value="DOXORUBICIN RESISTANCE ABC TRANSPORTER PERMEASE PROTEIN DRRC-RELATED"/>
    <property type="match status" value="1"/>
</dbReference>
<evidence type="ECO:0000313" key="7">
    <source>
        <dbReference type="EMBL" id="MDZ5470575.1"/>
    </source>
</evidence>
<keyword evidence="3 5" id="KW-1133">Transmembrane helix</keyword>
<comment type="subcellular location">
    <subcellularLocation>
        <location evidence="5">Cell membrane</location>
        <topology evidence="5">Multi-pass membrane protein</topology>
    </subcellularLocation>
    <subcellularLocation>
        <location evidence="1">Membrane</location>
        <topology evidence="1">Multi-pass membrane protein</topology>
    </subcellularLocation>
</comment>
<comment type="caution">
    <text evidence="7">The sequence shown here is derived from an EMBL/GenBank/DDBJ whole genome shotgun (WGS) entry which is preliminary data.</text>
</comment>
<evidence type="ECO:0000256" key="3">
    <source>
        <dbReference type="ARBA" id="ARBA00022989"/>
    </source>
</evidence>
<reference evidence="7 8" key="1">
    <citation type="submission" date="2023-11" db="EMBL/GenBank/DDBJ databases">
        <title>Bacillus jintuensis, isolated from a mudflat on the Beibu Gulf coast.</title>
        <authorList>
            <person name="Li M."/>
        </authorList>
    </citation>
    <scope>NUCLEOTIDE SEQUENCE [LARGE SCALE GENOMIC DNA]</scope>
    <source>
        <strain evidence="7 8">31A1R</strain>
    </source>
</reference>
<accession>A0ABU5ITU5</accession>
<keyword evidence="5" id="KW-0813">Transport</keyword>
<dbReference type="PIRSF" id="PIRSF006648">
    <property type="entry name" value="DrrB"/>
    <property type="match status" value="1"/>
</dbReference>
<feature type="transmembrane region" description="Helical" evidence="5">
    <location>
        <begin position="211"/>
        <end position="234"/>
    </location>
</feature>
<evidence type="ECO:0000256" key="5">
    <source>
        <dbReference type="RuleBase" id="RU361157"/>
    </source>
</evidence>
<keyword evidence="2 5" id="KW-0812">Transmembrane</keyword>
<keyword evidence="8" id="KW-1185">Reference proteome</keyword>
<comment type="similarity">
    <text evidence="5">Belongs to the ABC-2 integral membrane protein family.</text>
</comment>
<feature type="domain" description="ABC transmembrane type-2" evidence="6">
    <location>
        <begin position="8"/>
        <end position="237"/>
    </location>
</feature>
<dbReference type="PANTHER" id="PTHR43027">
    <property type="entry name" value="DOXORUBICIN RESISTANCE ABC TRANSPORTER PERMEASE PROTEIN DRRC-RELATED"/>
    <property type="match status" value="1"/>
</dbReference>
<dbReference type="InterPro" id="IPR013525">
    <property type="entry name" value="ABC2_TM"/>
</dbReference>
<dbReference type="InterPro" id="IPR000412">
    <property type="entry name" value="ABC_2_transport"/>
</dbReference>
<gene>
    <name evidence="7" type="ORF">SM124_02315</name>
</gene>
<name>A0ABU5ITU5_9BACI</name>
<dbReference type="RefSeq" id="WP_322444873.1">
    <property type="nucleotide sequence ID" value="NZ_JAXOFX010000001.1"/>
</dbReference>
<feature type="transmembrane region" description="Helical" evidence="5">
    <location>
        <begin position="123"/>
        <end position="147"/>
    </location>
</feature>
<feature type="transmembrane region" description="Helical" evidence="5">
    <location>
        <begin position="90"/>
        <end position="117"/>
    </location>
</feature>
<sequence>MLNVIFKSMLITSIRDKITLFYSLMFPLILMLGLGLYFDSPDMKLNIVSGVTAISTIFWGMQGIAFQVHFQRNKGVYKLLKLTPMPTISFICVMTAARTVIGLVLNMIVWIIGMVFLKFDLTLTNILITSLLIAVGLLSFTAIGFFIANLANNEGQINMFSNLLQLPMIFMSEAFYKLNSAPNWVVATGKLLPFEHYVKALKGAINGMDDALLLGFLIPLLYMVIAILLSVLTFRWEANGTTIKSRKKLSA</sequence>
<comment type="caution">
    <text evidence="5">Lacks conserved residue(s) required for the propagation of feature annotation.</text>
</comment>
<dbReference type="Pfam" id="PF01061">
    <property type="entry name" value="ABC2_membrane"/>
    <property type="match status" value="1"/>
</dbReference>
<organism evidence="7 8">
    <name type="scientific">Robertmurraya mangrovi</name>
    <dbReference type="NCBI Taxonomy" id="3098077"/>
    <lineage>
        <taxon>Bacteria</taxon>
        <taxon>Bacillati</taxon>
        <taxon>Bacillota</taxon>
        <taxon>Bacilli</taxon>
        <taxon>Bacillales</taxon>
        <taxon>Bacillaceae</taxon>
        <taxon>Robertmurraya</taxon>
    </lineage>
</organism>
<keyword evidence="4 5" id="KW-0472">Membrane</keyword>
<dbReference type="PROSITE" id="PS51012">
    <property type="entry name" value="ABC_TM2"/>
    <property type="match status" value="1"/>
</dbReference>
<proteinExistence type="inferred from homology"/>
<dbReference type="InterPro" id="IPR047817">
    <property type="entry name" value="ABC2_TM_bact-type"/>
</dbReference>
<dbReference type="EMBL" id="JAXOFX010000001">
    <property type="protein sequence ID" value="MDZ5470575.1"/>
    <property type="molecule type" value="Genomic_DNA"/>
</dbReference>
<feature type="transmembrane region" description="Helical" evidence="5">
    <location>
        <begin position="20"/>
        <end position="38"/>
    </location>
</feature>
<dbReference type="InterPro" id="IPR052902">
    <property type="entry name" value="ABC-2_transporter"/>
</dbReference>
<keyword evidence="5" id="KW-1003">Cell membrane</keyword>
<evidence type="ECO:0000256" key="1">
    <source>
        <dbReference type="ARBA" id="ARBA00004141"/>
    </source>
</evidence>
<evidence type="ECO:0000256" key="2">
    <source>
        <dbReference type="ARBA" id="ARBA00022692"/>
    </source>
</evidence>
<evidence type="ECO:0000256" key="4">
    <source>
        <dbReference type="ARBA" id="ARBA00023136"/>
    </source>
</evidence>